<gene>
    <name evidence="1" type="ORF">AMD00_22515</name>
</gene>
<keyword evidence="2" id="KW-1185">Reference proteome</keyword>
<protein>
    <submittedName>
        <fullName evidence="1">Uncharacterized protein</fullName>
    </submittedName>
</protein>
<accession>A0A0M0L7J9</accession>
<dbReference type="RefSeq" id="WP_053419240.1">
    <property type="nucleotide sequence ID" value="NZ_LILB01000012.1"/>
</dbReference>
<comment type="caution">
    <text evidence="1">The sequence shown here is derived from an EMBL/GenBank/DDBJ whole genome shotgun (WGS) entry which is preliminary data.</text>
</comment>
<dbReference type="GeneID" id="301138878"/>
<dbReference type="AlphaFoldDB" id="A0A0M0L7J9"/>
<evidence type="ECO:0000313" key="2">
    <source>
        <dbReference type="Proteomes" id="UP000036867"/>
    </source>
</evidence>
<organism evidence="1 2">
    <name type="scientific">Viridibacillus arvi</name>
    <dbReference type="NCBI Taxonomy" id="263475"/>
    <lineage>
        <taxon>Bacteria</taxon>
        <taxon>Bacillati</taxon>
        <taxon>Bacillota</taxon>
        <taxon>Bacilli</taxon>
        <taxon>Bacillales</taxon>
        <taxon>Caryophanaceae</taxon>
        <taxon>Viridibacillus</taxon>
    </lineage>
</organism>
<name>A0A0M0L7J9_9BACL</name>
<dbReference type="Proteomes" id="UP000036867">
    <property type="component" value="Unassembled WGS sequence"/>
</dbReference>
<sequence>MNKWKKEEILFDTMYEADIWADSIVNEMHGGNYDSYSTPDYKIACSLAFRLASIKHCRVYTEHEEDRYKVYAVFDTSNL</sequence>
<reference evidence="2" key="1">
    <citation type="submission" date="2015-08" db="EMBL/GenBank/DDBJ databases">
        <title>Fjat-10028 dsm 16317.</title>
        <authorList>
            <person name="Liu B."/>
            <person name="Wang J."/>
            <person name="Zhu Y."/>
            <person name="Liu G."/>
            <person name="Chen Q."/>
            <person name="Chen Z."/>
            <person name="Lan J."/>
            <person name="Che J."/>
            <person name="Ge C."/>
            <person name="Shi H."/>
            <person name="Pan Z."/>
            <person name="Liu X."/>
        </authorList>
    </citation>
    <scope>NUCLEOTIDE SEQUENCE [LARGE SCALE GENOMIC DNA]</scope>
    <source>
        <strain evidence="2">DSM 16317</strain>
    </source>
</reference>
<dbReference type="EMBL" id="LILB01000012">
    <property type="protein sequence ID" value="KOO47060.1"/>
    <property type="molecule type" value="Genomic_DNA"/>
</dbReference>
<proteinExistence type="predicted"/>
<evidence type="ECO:0000313" key="1">
    <source>
        <dbReference type="EMBL" id="KOO47060.1"/>
    </source>
</evidence>